<dbReference type="InterPro" id="IPR003959">
    <property type="entry name" value="ATPase_AAA_core"/>
</dbReference>
<evidence type="ECO:0000313" key="2">
    <source>
        <dbReference type="EMBL" id="MFC6315932.1"/>
    </source>
</evidence>
<reference evidence="3" key="1">
    <citation type="journal article" date="2019" name="Int. J. Syst. Evol. Microbiol.">
        <title>The Global Catalogue of Microorganisms (GCM) 10K type strain sequencing project: providing services to taxonomists for standard genome sequencing and annotation.</title>
        <authorList>
            <consortium name="The Broad Institute Genomics Platform"/>
            <consortium name="The Broad Institute Genome Sequencing Center for Infectious Disease"/>
            <person name="Wu L."/>
            <person name="Ma J."/>
        </authorList>
    </citation>
    <scope>NUCLEOTIDE SEQUENCE [LARGE SCALE GENOMIC DNA]</scope>
    <source>
        <strain evidence="3">CCM 8897</strain>
    </source>
</reference>
<keyword evidence="3" id="KW-1185">Reference proteome</keyword>
<comment type="caution">
    <text evidence="2">The sequence shown here is derived from an EMBL/GenBank/DDBJ whole genome shotgun (WGS) entry which is preliminary data.</text>
</comment>
<name>A0ABW1UPN4_9LACO</name>
<dbReference type="Proteomes" id="UP001596310">
    <property type="component" value="Unassembled WGS sequence"/>
</dbReference>
<dbReference type="SUPFAM" id="SSF52540">
    <property type="entry name" value="P-loop containing nucleoside triphosphate hydrolases"/>
    <property type="match status" value="1"/>
</dbReference>
<dbReference type="RefSeq" id="WP_225422185.1">
    <property type="nucleotide sequence ID" value="NZ_JBHSSM010000022.1"/>
</dbReference>
<sequence length="396" mass="45166">MQAQLVFLEMAVYHHPLIEDGPLFSVVNEQRVTADQQQDLRHLFGRVWANRAVALTGRNASGKTLTMKLILGTLKLLLNRQSIAQTHLPEVLLGEQSIQLDVYFYGTDQRLFLDRLVLAPDLDQPQAWIIRSEQIFVKKATSGLSRKTLFDFKQAKTLLDRQNLEASALSLLAPDDSILRSLIVERNYRVQPIYDNLMFTDINLVAYGSNEVPSALLTYLDPTIDYLRIERNQSGQAFYRLKFKESDHEITDSNFATIEYYLSSGTAKAVTLFQYVQQALKTGGIIFIDELENHFNLAIVRAFISFFTDVNANPHQATLIFSTHYADLLDDLARGDQIYLVRRQSKISAARYSTIADRQDLNRAEVVMSDYLGGTAPNYQAYLDLREKMKQGHQNE</sequence>
<dbReference type="Gene3D" id="3.40.50.300">
    <property type="entry name" value="P-loop containing nucleotide triphosphate hydrolases"/>
    <property type="match status" value="1"/>
</dbReference>
<dbReference type="InterPro" id="IPR027417">
    <property type="entry name" value="P-loop_NTPase"/>
</dbReference>
<feature type="domain" description="ATPase AAA-type core" evidence="1">
    <location>
        <begin position="54"/>
        <end position="324"/>
    </location>
</feature>
<evidence type="ECO:0000259" key="1">
    <source>
        <dbReference type="Pfam" id="PF13304"/>
    </source>
</evidence>
<gene>
    <name evidence="2" type="ORF">ACFQHW_10200</name>
</gene>
<dbReference type="Pfam" id="PF13304">
    <property type="entry name" value="AAA_21"/>
    <property type="match status" value="1"/>
</dbReference>
<proteinExistence type="predicted"/>
<organism evidence="2 3">
    <name type="scientific">Lapidilactobacillus achengensis</name>
    <dbReference type="NCBI Taxonomy" id="2486000"/>
    <lineage>
        <taxon>Bacteria</taxon>
        <taxon>Bacillati</taxon>
        <taxon>Bacillota</taxon>
        <taxon>Bacilli</taxon>
        <taxon>Lactobacillales</taxon>
        <taxon>Lactobacillaceae</taxon>
        <taxon>Lapidilactobacillus</taxon>
    </lineage>
</organism>
<accession>A0ABW1UPN4</accession>
<evidence type="ECO:0000313" key="3">
    <source>
        <dbReference type="Proteomes" id="UP001596310"/>
    </source>
</evidence>
<dbReference type="EMBL" id="JBHSSM010000022">
    <property type="protein sequence ID" value="MFC6315932.1"/>
    <property type="molecule type" value="Genomic_DNA"/>
</dbReference>
<protein>
    <submittedName>
        <fullName evidence="2">ATP/GTP-binding protein</fullName>
    </submittedName>
</protein>